<reference evidence="1 2" key="1">
    <citation type="journal article" date="2013" name="Genome Announc.">
        <title>Draft Genome Sequence of Cesiribacter andamanensis Strain AMV16T, Isolated from a Soil Sample from a Mud Volcano in the Andaman Islands, India.</title>
        <authorList>
            <person name="Shivaji S."/>
            <person name="Ara S."/>
            <person name="Begum Z."/>
            <person name="Srinivas T.N."/>
            <person name="Singh A."/>
            <person name="Kumar Pinnaka A."/>
        </authorList>
    </citation>
    <scope>NUCLEOTIDE SEQUENCE [LARGE SCALE GENOMIC DNA]</scope>
    <source>
        <strain evidence="1 2">AMV16</strain>
    </source>
</reference>
<name>M7N4D9_9BACT</name>
<dbReference type="EMBL" id="AODQ01000071">
    <property type="protein sequence ID" value="EMR02157.1"/>
    <property type="molecule type" value="Genomic_DNA"/>
</dbReference>
<accession>M7N4D9</accession>
<keyword evidence="2" id="KW-1185">Reference proteome</keyword>
<protein>
    <recommendedName>
        <fullName evidence="3">PAS domain-containing protein</fullName>
    </recommendedName>
</protein>
<dbReference type="STRING" id="1279009.ADICEAN_02719"/>
<evidence type="ECO:0000313" key="1">
    <source>
        <dbReference type="EMBL" id="EMR02157.1"/>
    </source>
</evidence>
<evidence type="ECO:0000313" key="2">
    <source>
        <dbReference type="Proteomes" id="UP000011910"/>
    </source>
</evidence>
<gene>
    <name evidence="1" type="ORF">ADICEAN_02719</name>
</gene>
<evidence type="ECO:0008006" key="3">
    <source>
        <dbReference type="Google" id="ProtNLM"/>
    </source>
</evidence>
<sequence length="68" mass="7800">MEGETLISSTYRHLVNSPTFYLVCLSPDGFYTYVNPLFAQRYGFITPNFVGMHHDCSIFEEDIPKAMS</sequence>
<proteinExistence type="predicted"/>
<dbReference type="RefSeq" id="WP_009196108.1">
    <property type="nucleotide sequence ID" value="NZ_AODQ01000071.1"/>
</dbReference>
<comment type="caution">
    <text evidence="1">The sequence shown here is derived from an EMBL/GenBank/DDBJ whole genome shotgun (WGS) entry which is preliminary data.</text>
</comment>
<dbReference type="SUPFAM" id="SSF55785">
    <property type="entry name" value="PYP-like sensor domain (PAS domain)"/>
    <property type="match status" value="1"/>
</dbReference>
<dbReference type="Proteomes" id="UP000011910">
    <property type="component" value="Unassembled WGS sequence"/>
</dbReference>
<dbReference type="AlphaFoldDB" id="M7N4D9"/>
<organism evidence="1 2">
    <name type="scientific">Cesiribacter andamanensis AMV16</name>
    <dbReference type="NCBI Taxonomy" id="1279009"/>
    <lineage>
        <taxon>Bacteria</taxon>
        <taxon>Pseudomonadati</taxon>
        <taxon>Bacteroidota</taxon>
        <taxon>Cytophagia</taxon>
        <taxon>Cytophagales</taxon>
        <taxon>Cesiribacteraceae</taxon>
        <taxon>Cesiribacter</taxon>
    </lineage>
</organism>
<dbReference type="OrthoDB" id="9124519at2"/>
<dbReference type="InterPro" id="IPR035965">
    <property type="entry name" value="PAS-like_dom_sf"/>
</dbReference>